<dbReference type="GO" id="GO:0005737">
    <property type="term" value="C:cytoplasm"/>
    <property type="evidence" value="ECO:0007669"/>
    <property type="project" value="UniProtKB-ARBA"/>
</dbReference>
<reference evidence="3" key="1">
    <citation type="submission" date="2025-08" db="UniProtKB">
        <authorList>
            <consortium name="RefSeq"/>
        </authorList>
    </citation>
    <scope>IDENTIFICATION</scope>
</reference>
<evidence type="ECO:0000259" key="1">
    <source>
        <dbReference type="PROSITE" id="PS51498"/>
    </source>
</evidence>
<dbReference type="KEGG" id="bspl:129604917"/>
<dbReference type="InterPro" id="IPR023341">
    <property type="entry name" value="MABP"/>
</dbReference>
<name>A0A9W2Y683_BETSP</name>
<dbReference type="Gene3D" id="2.100.10.50">
    <property type="match status" value="2"/>
</dbReference>
<sequence length="288" mass="32566">MGLCLTKLEVSLTKVDEQQLIAENFIKLSANLGKSGKNEIFLWYKLEQVSTSAISRIQFSYNDNMAQGLIDAGFSKIEKSLNEGASGDSIYLWYYVGPCSTECPIMEIDLTTGIKSEVAKCLAGWEKMSCNLNSGESYIHLWGKRFAQMYVSAITVTTTFEEHADLFKKNYNRVDKANNQNSVFIWYQLTNDEEDALRDLKVSVNKDEYRSYQAQGYTVVNKDLNVANEDNTINLWYKKDGPENPIKTVFVLTNKAAVEAFKEIGVNVIEKNLTGGKEGAIEYLYFTN</sequence>
<dbReference type="RefSeq" id="XP_055369335.1">
    <property type="nucleotide sequence ID" value="XM_055513360.1"/>
</dbReference>
<evidence type="ECO:0000313" key="3">
    <source>
        <dbReference type="RefSeq" id="XP_055369335.1"/>
    </source>
</evidence>
<proteinExistence type="predicted"/>
<gene>
    <name evidence="3" type="primary">LOC129604917</name>
</gene>
<dbReference type="OrthoDB" id="783096at2759"/>
<evidence type="ECO:0000313" key="2">
    <source>
        <dbReference type="Proteomes" id="UP000515150"/>
    </source>
</evidence>
<keyword evidence="2" id="KW-1185">Reference proteome</keyword>
<dbReference type="Proteomes" id="UP000515150">
    <property type="component" value="Chromosome 12"/>
</dbReference>
<dbReference type="AlphaFoldDB" id="A0A9W2Y683"/>
<dbReference type="GeneID" id="129604917"/>
<organism evidence="2 3">
    <name type="scientific">Betta splendens</name>
    <name type="common">Siamese fighting fish</name>
    <dbReference type="NCBI Taxonomy" id="158456"/>
    <lineage>
        <taxon>Eukaryota</taxon>
        <taxon>Metazoa</taxon>
        <taxon>Chordata</taxon>
        <taxon>Craniata</taxon>
        <taxon>Vertebrata</taxon>
        <taxon>Euteleostomi</taxon>
        <taxon>Actinopterygii</taxon>
        <taxon>Neopterygii</taxon>
        <taxon>Teleostei</taxon>
        <taxon>Neoteleostei</taxon>
        <taxon>Acanthomorphata</taxon>
        <taxon>Anabantaria</taxon>
        <taxon>Anabantiformes</taxon>
        <taxon>Anabantoidei</taxon>
        <taxon>Osphronemidae</taxon>
        <taxon>Betta</taxon>
    </lineage>
</organism>
<accession>A0A9W2Y683</accession>
<dbReference type="PROSITE" id="PS51498">
    <property type="entry name" value="MABP"/>
    <property type="match status" value="1"/>
</dbReference>
<protein>
    <submittedName>
        <fullName evidence="3">Uncharacterized protein LOC129604917</fullName>
    </submittedName>
</protein>
<feature type="domain" description="MABP" evidence="1">
    <location>
        <begin position="1"/>
        <end position="98"/>
    </location>
</feature>